<protein>
    <submittedName>
        <fullName evidence="2">BAG family molecular chaperone regulator 1</fullName>
    </submittedName>
</protein>
<reference evidence="2" key="1">
    <citation type="submission" date="2016-11" db="UniProtKB">
        <authorList>
            <consortium name="WormBaseParasite"/>
        </authorList>
    </citation>
    <scope>IDENTIFICATION</scope>
    <source>
        <strain evidence="2">KR3021</strain>
    </source>
</reference>
<dbReference type="Proteomes" id="UP000095286">
    <property type="component" value="Unplaced"/>
</dbReference>
<evidence type="ECO:0000313" key="2">
    <source>
        <dbReference type="WBParaSite" id="RSKR_0000636100.1"/>
    </source>
</evidence>
<sequence>MSSSRIHIIGGRQTFSAEVDQTGQFDPDTLEPLDFEADEIRILYTFRELKDLILEKTKYLEEGLRIICRGKTMMHSDDTPLASLKLKENEKLMCMGKPDPSRLVDIGFQRLLDFDKKSVCVWKKELLEIEADFGEMKKNFLVDEMREEMTKKMKKRMQYFGEKGTRLLENIDGLVIFADDTAEDQRLRNREKRKNLVCEIQNVLGHNDKLIFQVENWKNKVELEE</sequence>
<evidence type="ECO:0000313" key="1">
    <source>
        <dbReference type="Proteomes" id="UP000095286"/>
    </source>
</evidence>
<name>A0AC35U261_9BILA</name>
<organism evidence="1 2">
    <name type="scientific">Rhabditophanes sp. KR3021</name>
    <dbReference type="NCBI Taxonomy" id="114890"/>
    <lineage>
        <taxon>Eukaryota</taxon>
        <taxon>Metazoa</taxon>
        <taxon>Ecdysozoa</taxon>
        <taxon>Nematoda</taxon>
        <taxon>Chromadorea</taxon>
        <taxon>Rhabditida</taxon>
        <taxon>Tylenchina</taxon>
        <taxon>Panagrolaimomorpha</taxon>
        <taxon>Strongyloidoidea</taxon>
        <taxon>Alloionematidae</taxon>
        <taxon>Rhabditophanes</taxon>
    </lineage>
</organism>
<dbReference type="WBParaSite" id="RSKR_0000636100.1">
    <property type="protein sequence ID" value="RSKR_0000636100.1"/>
    <property type="gene ID" value="RSKR_0000636100"/>
</dbReference>
<proteinExistence type="predicted"/>
<accession>A0AC35U261</accession>